<sequence>MSTEEAGHKAMLYFLEVLMNSNGSLNISQLAGRFNSRSFTAEMRVACGGNEAGLKSFLEKYPSLFTIKGNVVSLFEASSPSTQSSLDDGVSCSRAGSNVVPGAGASLVPDVSLEMLAVNYFQSWLAKKEEKWINIKSLAGHLSQANAEIRGIVGPQLDFRKWLLKHPHIFEVQGELVALKDDIASLSTPAVPARNLDLSNGHSKLNSRSNIKRTKSLNDKTDLSQKRKTNVPVSMTATEYKSVMFLKDILEKRFSGTTVPIQSLLPLTTSVPESMKNVMGSNKEDLESFFESFSSVFNYDRADQSVTLLKSAKLNVIITGSKPKSGLVHSAQNVLTACNGIIYHVAKLWGIVDLGKHEHVFFDKSIMVEAIEDMQTEFKIGETLWFNAVLAPKTSRAKWRATHVWKEDEVAPTSLPNSAMFEESAPFSFQDEINSIIPSDSSSDKNLDDFDGTMSNGSLTDLHELRLDLCSYTSRPPTTETASNSSSSICSVKKTTDSSTQTLSTGEIIATKLYHEA</sequence>
<dbReference type="Proteomes" id="UP000549394">
    <property type="component" value="Unassembled WGS sequence"/>
</dbReference>
<name>A0A7I8VGF4_9ANNE</name>
<evidence type="ECO:0000256" key="1">
    <source>
        <dbReference type="SAM" id="MobiDB-lite"/>
    </source>
</evidence>
<feature type="domain" description="Egal-1 winged helix" evidence="2">
    <location>
        <begin position="241"/>
        <end position="299"/>
    </location>
</feature>
<dbReference type="OrthoDB" id="26838at2759"/>
<evidence type="ECO:0000313" key="3">
    <source>
        <dbReference type="EMBL" id="CAD5115274.1"/>
    </source>
</evidence>
<reference evidence="3 4" key="1">
    <citation type="submission" date="2020-08" db="EMBL/GenBank/DDBJ databases">
        <authorList>
            <person name="Hejnol A."/>
        </authorList>
    </citation>
    <scope>NUCLEOTIDE SEQUENCE [LARGE SCALE GENOMIC DNA]</scope>
</reference>
<feature type="domain" description="Egal-1 winged helix" evidence="2">
    <location>
        <begin position="8"/>
        <end position="74"/>
    </location>
</feature>
<comment type="caution">
    <text evidence="3">The sequence shown here is derived from an EMBL/GenBank/DDBJ whole genome shotgun (WGS) entry which is preliminary data.</text>
</comment>
<dbReference type="InterPro" id="IPR056589">
    <property type="entry name" value="WH_Egal-1"/>
</dbReference>
<dbReference type="AlphaFoldDB" id="A0A7I8VGF4"/>
<keyword evidence="4" id="KW-1185">Reference proteome</keyword>
<protein>
    <submittedName>
        <fullName evidence="3">DgyrCDS4267</fullName>
    </submittedName>
</protein>
<dbReference type="Pfam" id="PF23713">
    <property type="entry name" value="WHD_Egal"/>
    <property type="match status" value="3"/>
</dbReference>
<evidence type="ECO:0000259" key="2">
    <source>
        <dbReference type="Pfam" id="PF23713"/>
    </source>
</evidence>
<feature type="compositionally biased region" description="Low complexity" evidence="1">
    <location>
        <begin position="478"/>
        <end position="493"/>
    </location>
</feature>
<evidence type="ECO:0000313" key="4">
    <source>
        <dbReference type="Proteomes" id="UP000549394"/>
    </source>
</evidence>
<accession>A0A7I8VGF4</accession>
<gene>
    <name evidence="3" type="ORF">DGYR_LOCUS4027</name>
</gene>
<organism evidence="3 4">
    <name type="scientific">Dimorphilus gyrociliatus</name>
    <dbReference type="NCBI Taxonomy" id="2664684"/>
    <lineage>
        <taxon>Eukaryota</taxon>
        <taxon>Metazoa</taxon>
        <taxon>Spiralia</taxon>
        <taxon>Lophotrochozoa</taxon>
        <taxon>Annelida</taxon>
        <taxon>Polychaeta</taxon>
        <taxon>Polychaeta incertae sedis</taxon>
        <taxon>Dinophilidae</taxon>
        <taxon>Dimorphilus</taxon>
    </lineage>
</organism>
<feature type="domain" description="Egal-1 winged helix" evidence="2">
    <location>
        <begin position="117"/>
        <end position="181"/>
    </location>
</feature>
<feature type="region of interest" description="Disordered" evidence="1">
    <location>
        <begin position="476"/>
        <end position="496"/>
    </location>
</feature>
<proteinExistence type="predicted"/>
<dbReference type="EMBL" id="CAJFCJ010000006">
    <property type="protein sequence ID" value="CAD5115274.1"/>
    <property type="molecule type" value="Genomic_DNA"/>
</dbReference>